<organism evidence="1">
    <name type="scientific">marine sediment metagenome</name>
    <dbReference type="NCBI Taxonomy" id="412755"/>
    <lineage>
        <taxon>unclassified sequences</taxon>
        <taxon>metagenomes</taxon>
        <taxon>ecological metagenomes</taxon>
    </lineage>
</organism>
<accession>X0VLT8</accession>
<dbReference type="AlphaFoldDB" id="X0VLT8"/>
<comment type="caution">
    <text evidence="1">The sequence shown here is derived from an EMBL/GenBank/DDBJ whole genome shotgun (WGS) entry which is preliminary data.</text>
</comment>
<sequence>TEDKQDLILFNGEEYDIPTGLTDDEIRESMNQVVASAKNAHIERTLREDGTTLYTLTEKGGDKG</sequence>
<proteinExistence type="predicted"/>
<protein>
    <submittedName>
        <fullName evidence="1">Uncharacterized protein</fullName>
    </submittedName>
</protein>
<reference evidence="1" key="1">
    <citation type="journal article" date="2014" name="Front. Microbiol.">
        <title>High frequency of phylogenetically diverse reductive dehalogenase-homologous genes in deep subseafloor sedimentary metagenomes.</title>
        <authorList>
            <person name="Kawai M."/>
            <person name="Futagami T."/>
            <person name="Toyoda A."/>
            <person name="Takaki Y."/>
            <person name="Nishi S."/>
            <person name="Hori S."/>
            <person name="Arai W."/>
            <person name="Tsubouchi T."/>
            <person name="Morono Y."/>
            <person name="Uchiyama I."/>
            <person name="Ito T."/>
            <person name="Fujiyama A."/>
            <person name="Inagaki F."/>
            <person name="Takami H."/>
        </authorList>
    </citation>
    <scope>NUCLEOTIDE SEQUENCE</scope>
    <source>
        <strain evidence="1">Expedition CK06-06</strain>
    </source>
</reference>
<name>X0VLT8_9ZZZZ</name>
<evidence type="ECO:0000313" key="1">
    <source>
        <dbReference type="EMBL" id="GAG19314.1"/>
    </source>
</evidence>
<gene>
    <name evidence="1" type="ORF">S01H1_52844</name>
</gene>
<feature type="non-terminal residue" evidence="1">
    <location>
        <position position="1"/>
    </location>
</feature>
<dbReference type="EMBL" id="BARS01034177">
    <property type="protein sequence ID" value="GAG19314.1"/>
    <property type="molecule type" value="Genomic_DNA"/>
</dbReference>